<dbReference type="AlphaFoldDB" id="A0A4Z1EN65"/>
<proteinExistence type="predicted"/>
<evidence type="ECO:0000313" key="1">
    <source>
        <dbReference type="EMBL" id="TGO10437.1"/>
    </source>
</evidence>
<reference evidence="1 2" key="1">
    <citation type="submission" date="2017-12" db="EMBL/GenBank/DDBJ databases">
        <title>Comparative genomics of Botrytis spp.</title>
        <authorList>
            <person name="Valero-Jimenez C.A."/>
            <person name="Tapia P."/>
            <person name="Veloso J."/>
            <person name="Silva-Moreno E."/>
            <person name="Staats M."/>
            <person name="Valdes J.H."/>
            <person name="Van Kan J.A.L."/>
        </authorList>
    </citation>
    <scope>NUCLEOTIDE SEQUENCE [LARGE SCALE GENOMIC DNA]</scope>
    <source>
        <strain evidence="1 2">Bt9001</strain>
    </source>
</reference>
<dbReference type="OrthoDB" id="10492290at2759"/>
<name>A0A4Z1EN65_9HELO</name>
<dbReference type="EMBL" id="PQXH01000135">
    <property type="protein sequence ID" value="TGO10437.1"/>
    <property type="molecule type" value="Genomic_DNA"/>
</dbReference>
<protein>
    <submittedName>
        <fullName evidence="1">Uncharacterized protein</fullName>
    </submittedName>
</protein>
<keyword evidence="2" id="KW-1185">Reference proteome</keyword>
<organism evidence="1 2">
    <name type="scientific">Botrytis tulipae</name>
    <dbReference type="NCBI Taxonomy" id="87230"/>
    <lineage>
        <taxon>Eukaryota</taxon>
        <taxon>Fungi</taxon>
        <taxon>Dikarya</taxon>
        <taxon>Ascomycota</taxon>
        <taxon>Pezizomycotina</taxon>
        <taxon>Leotiomycetes</taxon>
        <taxon>Helotiales</taxon>
        <taxon>Sclerotiniaceae</taxon>
        <taxon>Botrytis</taxon>
    </lineage>
</organism>
<dbReference type="Proteomes" id="UP000297777">
    <property type="component" value="Unassembled WGS sequence"/>
</dbReference>
<accession>A0A4Z1EN65</accession>
<evidence type="ECO:0000313" key="2">
    <source>
        <dbReference type="Proteomes" id="UP000297777"/>
    </source>
</evidence>
<comment type="caution">
    <text evidence="1">The sequence shown here is derived from an EMBL/GenBank/DDBJ whole genome shotgun (WGS) entry which is preliminary data.</text>
</comment>
<sequence>MSSSISALKMSTIESTSLHETKRDTSFLVSEQQFNNRQIEMMKKRKNLTINVAKNIQGMVPPIAPCHASILPMRTHSTYGDDGDDDNDPLILPPLFEMPRRGVADGDLRTIYVSESRACDQISNIPDIRFLVFLNIKIFLIRDYVEDTADYLKGCRKQVFGTHVSRTSRVGEKCSQYIQKDEAERLERNNCMLNYQHLATQITRN</sequence>
<gene>
    <name evidence="1" type="ORF">BTUL_0135g00210</name>
</gene>